<feature type="region of interest" description="Disordered" evidence="3">
    <location>
        <begin position="651"/>
        <end position="670"/>
    </location>
</feature>
<feature type="region of interest" description="Disordered" evidence="3">
    <location>
        <begin position="682"/>
        <end position="716"/>
    </location>
</feature>
<feature type="compositionally biased region" description="Basic and acidic residues" evidence="3">
    <location>
        <begin position="206"/>
        <end position="215"/>
    </location>
</feature>
<comment type="caution">
    <text evidence="4">The sequence shown here is derived from an EMBL/GenBank/DDBJ whole genome shotgun (WGS) entry which is preliminary data.</text>
</comment>
<feature type="compositionally biased region" description="Low complexity" evidence="3">
    <location>
        <begin position="849"/>
        <end position="871"/>
    </location>
</feature>
<dbReference type="InterPro" id="IPR015915">
    <property type="entry name" value="Kelch-typ_b-propeller"/>
</dbReference>
<keyword evidence="5" id="KW-1185">Reference proteome</keyword>
<dbReference type="SUPFAM" id="SSF117281">
    <property type="entry name" value="Kelch motif"/>
    <property type="match status" value="1"/>
</dbReference>
<feature type="region of interest" description="Disordered" evidence="3">
    <location>
        <begin position="746"/>
        <end position="814"/>
    </location>
</feature>
<protein>
    <recommendedName>
        <fullName evidence="6">Regulatory protein ral2</fullName>
    </recommendedName>
</protein>
<evidence type="ECO:0000313" key="5">
    <source>
        <dbReference type="Proteomes" id="UP001465976"/>
    </source>
</evidence>
<proteinExistence type="predicted"/>
<sequence length="1056" mass="117982">MLHSIYDLTTSCRQTSGDVPSKLVGASTTVVGSKMYLFGGRLVSERKMVSDLFVFDLESFVWERILPFPEDDVPQPRYFHSADAWNNQLIIFGGMSNQPNSHNPEELCVLNDVRFFDLATRHWIPASQFPTPVSETFVPRARYAHLSSVTADRLFIIGGQDFFNTWLDDICVYDLLGKTWVQRRDYPRHCGTYRSVAVSSNLCVRRPQEEKRDPSKLGAPGTRFRQSSSTPTQAEFTPTDSLVHLPYSTVPTEDYPSDIYLYSNYNFTDVKRELEVFSPLPDTDFVIQERSKAMNGTTFPPGLRFPTGAILGSHLIIAGTYLAHTYQSFSIWVLDLLTMTWSRIDPGKAVETGSWFRGCLWADANKFLIFGNRKGNLVDDYNRRLLSWDHVAVVDLEAFGIYQPPSLRLSLEMQEVGLAALEEGVLSDFEIICDDGRKIGCSRKLLEDRWPWFKDQLKRFLLTAQDTSAQLPTSSMHVDNPTLPGAVSSDEPRPDPRLTPRSLHLSEPYPITLALVRYFYTLALLTPLQLAPAVLSQLLVLATNYRITHLESLVKHAMHRALSNSTSVGVYEVATLCGCRSLQIRALKTVMSYTQRKPASKRTDKENGSGGRPPDGGSGGGPSSGNEGPGQDKYTSRPRGTSDARWRTVESDTNNGYTSHNHAHHNTAKPLAITITSDTITDTDADTDADAETDTDTDHDPAPIPSFAPPRRQNHRLKRAMSVVSIATDQELRDVADLIEPMINVQLEQPNHEHARSDDDPEELYVDPVRPSDYASSWVEESDASSSSHHHPYSNTPSLIAPSVSSESQYDLVSPDGRVERVYLPYSPRESPFRRPSYFSDGATDISDVPSLHSSTSRSSVGSSKGHSPSTPHTTVIPPEYVESSLGIIEEKRQEETYWTHEHTTGSIHTTLSEQGDDAHKSGWTTQKATIEWSFTRSTTSSFPSSESAYSPEPSPVLVSPTSPSSKGLGFSRLLKRDKGDNYSKLPLDNKALKADEKRRKKEAQRIQTERLAQDLKKRQESRKRANDDNASMSSEERKKKQDGLAMYGGMAGFTM</sequence>
<reference evidence="4 5" key="1">
    <citation type="submission" date="2024-02" db="EMBL/GenBank/DDBJ databases">
        <title>A draft genome for the cacao thread blight pathogen Marasmius crinis-equi.</title>
        <authorList>
            <person name="Cohen S.P."/>
            <person name="Baruah I.K."/>
            <person name="Amoako-Attah I."/>
            <person name="Bukari Y."/>
            <person name="Meinhardt L.W."/>
            <person name="Bailey B.A."/>
        </authorList>
    </citation>
    <scope>NUCLEOTIDE SEQUENCE [LARGE SCALE GENOMIC DNA]</scope>
    <source>
        <strain evidence="4 5">GH-76</strain>
    </source>
</reference>
<feature type="compositionally biased region" description="Gly residues" evidence="3">
    <location>
        <begin position="608"/>
        <end position="623"/>
    </location>
</feature>
<evidence type="ECO:0000256" key="1">
    <source>
        <dbReference type="ARBA" id="ARBA00022441"/>
    </source>
</evidence>
<organism evidence="4 5">
    <name type="scientific">Marasmius crinis-equi</name>
    <dbReference type="NCBI Taxonomy" id="585013"/>
    <lineage>
        <taxon>Eukaryota</taxon>
        <taxon>Fungi</taxon>
        <taxon>Dikarya</taxon>
        <taxon>Basidiomycota</taxon>
        <taxon>Agaricomycotina</taxon>
        <taxon>Agaricomycetes</taxon>
        <taxon>Agaricomycetidae</taxon>
        <taxon>Agaricales</taxon>
        <taxon>Marasmiineae</taxon>
        <taxon>Marasmiaceae</taxon>
        <taxon>Marasmius</taxon>
    </lineage>
</organism>
<feature type="compositionally biased region" description="Polar residues" evidence="3">
    <location>
        <begin position="651"/>
        <end position="660"/>
    </location>
</feature>
<evidence type="ECO:0000256" key="2">
    <source>
        <dbReference type="ARBA" id="ARBA00022737"/>
    </source>
</evidence>
<feature type="region of interest" description="Disordered" evidence="3">
    <location>
        <begin position="936"/>
        <end position="1056"/>
    </location>
</feature>
<feature type="region of interest" description="Disordered" evidence="3">
    <location>
        <begin position="593"/>
        <end position="645"/>
    </location>
</feature>
<dbReference type="Pfam" id="PF24681">
    <property type="entry name" value="Kelch_KLHDC2_KLHL20_DRC7"/>
    <property type="match status" value="1"/>
</dbReference>
<accession>A0ABR3G003</accession>
<evidence type="ECO:0000313" key="4">
    <source>
        <dbReference type="EMBL" id="KAL0581160.1"/>
    </source>
</evidence>
<dbReference type="PANTHER" id="PTHR43503:SF2">
    <property type="entry name" value="NEGATIVE REGULATOR OF SPORULATION MDS3-RELATED"/>
    <property type="match status" value="1"/>
</dbReference>
<dbReference type="Proteomes" id="UP001465976">
    <property type="component" value="Unassembled WGS sequence"/>
</dbReference>
<feature type="compositionally biased region" description="Polar residues" evidence="3">
    <location>
        <begin position="224"/>
        <end position="236"/>
    </location>
</feature>
<dbReference type="PANTHER" id="PTHR43503">
    <property type="entry name" value="MCG48959-RELATED"/>
    <property type="match status" value="1"/>
</dbReference>
<keyword evidence="1" id="KW-0880">Kelch repeat</keyword>
<dbReference type="EMBL" id="JBAHYK010000015">
    <property type="protein sequence ID" value="KAL0581160.1"/>
    <property type="molecule type" value="Genomic_DNA"/>
</dbReference>
<feature type="region of interest" description="Disordered" evidence="3">
    <location>
        <begin position="471"/>
        <end position="501"/>
    </location>
</feature>
<evidence type="ECO:0008006" key="6">
    <source>
        <dbReference type="Google" id="ProtNLM"/>
    </source>
</evidence>
<dbReference type="Gene3D" id="2.120.10.80">
    <property type="entry name" value="Kelch-type beta propeller"/>
    <property type="match status" value="2"/>
</dbReference>
<feature type="compositionally biased region" description="Low complexity" evidence="3">
    <location>
        <begin position="776"/>
        <end position="798"/>
    </location>
</feature>
<feature type="region of interest" description="Disordered" evidence="3">
    <location>
        <begin position="831"/>
        <end position="881"/>
    </location>
</feature>
<feature type="compositionally biased region" description="Acidic residues" evidence="3">
    <location>
        <begin position="682"/>
        <end position="695"/>
    </location>
</feature>
<feature type="compositionally biased region" description="Low complexity" evidence="3">
    <location>
        <begin position="936"/>
        <end position="966"/>
    </location>
</feature>
<evidence type="ECO:0000256" key="3">
    <source>
        <dbReference type="SAM" id="MobiDB-lite"/>
    </source>
</evidence>
<keyword evidence="2" id="KW-0677">Repeat</keyword>
<dbReference type="InterPro" id="IPR011333">
    <property type="entry name" value="SKP1/BTB/POZ_sf"/>
</dbReference>
<feature type="compositionally biased region" description="Basic and acidic residues" evidence="3">
    <location>
        <begin position="991"/>
        <end position="1028"/>
    </location>
</feature>
<dbReference type="Gene3D" id="3.30.710.10">
    <property type="entry name" value="Potassium Channel Kv1.1, Chain A"/>
    <property type="match status" value="1"/>
</dbReference>
<name>A0ABR3G003_9AGAR</name>
<gene>
    <name evidence="4" type="ORF">V5O48_000850</name>
</gene>
<feature type="region of interest" description="Disordered" evidence="3">
    <location>
        <begin position="205"/>
        <end position="236"/>
    </location>
</feature>